<sequence>MPRAAQWGSRVRSTGTVLGVRLLVLDVARHGSLVVLRRWSAQAATPETGRRNVYKDHFEPDCPYGAIEVVGQRHAAQFAQRRMVGTVVSGTRGRDVAGRTGFHVHTRENVAACTTAMASNTVAAPTESAIQRSWFTRPAAPSHAPDQSHRMASPVRRSFAGDVVAANLSRSLSTVRRTKVSDMSTRPL</sequence>
<protein>
    <submittedName>
        <fullName evidence="1">Uncharacterized protein</fullName>
    </submittedName>
</protein>
<name>Q0RWV1_RHOJR</name>
<accession>Q0RWV1</accession>
<dbReference type="KEGG" id="rha:RHA1_ro10042"/>
<reference evidence="2" key="1">
    <citation type="journal article" date="2006" name="Proc. Natl. Acad. Sci. U.S.A.">
        <title>The complete genome of Rhodococcus sp. RHA1 provides insights into a catabolic powerhouse.</title>
        <authorList>
            <person name="McLeod M.P."/>
            <person name="Warren R.L."/>
            <person name="Hsiao W.W.L."/>
            <person name="Araki N."/>
            <person name="Myhre M."/>
            <person name="Fernandes C."/>
            <person name="Miyazawa D."/>
            <person name="Wong W."/>
            <person name="Lillquist A.L."/>
            <person name="Wang D."/>
            <person name="Dosanjh M."/>
            <person name="Hara H."/>
            <person name="Petrescu A."/>
            <person name="Morin R.D."/>
            <person name="Yang G."/>
            <person name="Stott J.M."/>
            <person name="Schein J.E."/>
            <person name="Shin H."/>
            <person name="Smailus D."/>
            <person name="Siddiqui A.S."/>
            <person name="Marra M.A."/>
            <person name="Jones S.J.M."/>
            <person name="Holt R."/>
            <person name="Brinkman F.S.L."/>
            <person name="Miyauchi K."/>
            <person name="Fukuda M."/>
            <person name="Davies J.E."/>
            <person name="Mohn W.W."/>
            <person name="Eltis L.D."/>
        </authorList>
    </citation>
    <scope>NUCLEOTIDE SEQUENCE [LARGE SCALE GENOMIC DNA]</scope>
    <source>
        <strain evidence="2">RHA1</strain>
    </source>
</reference>
<geneLocation type="plasmid" evidence="1 2">
    <name>pRHL2</name>
</geneLocation>
<dbReference type="AlphaFoldDB" id="Q0RWV1"/>
<gene>
    <name evidence="1" type="ordered locus">RHA1_ro10042</name>
</gene>
<organism evidence="1 2">
    <name type="scientific">Rhodococcus jostii (strain RHA1)</name>
    <dbReference type="NCBI Taxonomy" id="101510"/>
    <lineage>
        <taxon>Bacteria</taxon>
        <taxon>Bacillati</taxon>
        <taxon>Actinomycetota</taxon>
        <taxon>Actinomycetes</taxon>
        <taxon>Mycobacteriales</taxon>
        <taxon>Nocardiaceae</taxon>
        <taxon>Rhodococcus</taxon>
    </lineage>
</organism>
<evidence type="ECO:0000313" key="2">
    <source>
        <dbReference type="Proteomes" id="UP000008710"/>
    </source>
</evidence>
<proteinExistence type="predicted"/>
<dbReference type="Proteomes" id="UP000008710">
    <property type="component" value="Plasmid pRHL2"/>
</dbReference>
<dbReference type="EMBL" id="CP000433">
    <property type="protein sequence ID" value="ABH00235.1"/>
    <property type="molecule type" value="Genomic_DNA"/>
</dbReference>
<dbReference type="HOGENOM" id="CLU_1440054_0_0_11"/>
<keyword evidence="1" id="KW-0614">Plasmid</keyword>
<evidence type="ECO:0000313" key="1">
    <source>
        <dbReference type="EMBL" id="ABH00235.1"/>
    </source>
</evidence>